<comment type="caution">
    <text evidence="1">The sequence shown here is derived from an EMBL/GenBank/DDBJ whole genome shotgun (WGS) entry which is preliminary data.</text>
</comment>
<protein>
    <recommendedName>
        <fullName evidence="3">Glycine dehydrogenase</fullName>
    </recommendedName>
</protein>
<gene>
    <name evidence="1" type="ORF">RM520_12445</name>
</gene>
<evidence type="ECO:0000313" key="2">
    <source>
        <dbReference type="Proteomes" id="UP001250662"/>
    </source>
</evidence>
<proteinExistence type="predicted"/>
<accession>A0ABU3BJU9</accession>
<evidence type="ECO:0008006" key="3">
    <source>
        <dbReference type="Google" id="ProtNLM"/>
    </source>
</evidence>
<dbReference type="RefSeq" id="WP_311386003.1">
    <property type="nucleotide sequence ID" value="NZ_JAVRHU010000003.1"/>
</dbReference>
<dbReference type="EMBL" id="JAVRHU010000003">
    <property type="protein sequence ID" value="MDT0622440.1"/>
    <property type="molecule type" value="Genomic_DNA"/>
</dbReference>
<organism evidence="1 2">
    <name type="scientific">Croceitalea vernalis</name>
    <dbReference type="NCBI Taxonomy" id="3075599"/>
    <lineage>
        <taxon>Bacteria</taxon>
        <taxon>Pseudomonadati</taxon>
        <taxon>Bacteroidota</taxon>
        <taxon>Flavobacteriia</taxon>
        <taxon>Flavobacteriales</taxon>
        <taxon>Flavobacteriaceae</taxon>
        <taxon>Croceitalea</taxon>
    </lineage>
</organism>
<keyword evidence="2" id="KW-1185">Reference proteome</keyword>
<name>A0ABU3BJU9_9FLAO</name>
<sequence length="76" mass="9071">MMISCEKAADICNKKQYKEASWWQVVKLRFHILICKTCNQFSTKNTKFTTLCDKANLQMISEEEKKTMKKELEKQF</sequence>
<dbReference type="Proteomes" id="UP001250662">
    <property type="component" value="Unassembled WGS sequence"/>
</dbReference>
<evidence type="ECO:0000313" key="1">
    <source>
        <dbReference type="EMBL" id="MDT0622440.1"/>
    </source>
</evidence>
<reference evidence="1 2" key="1">
    <citation type="submission" date="2023-09" db="EMBL/GenBank/DDBJ databases">
        <authorList>
            <person name="Rey-Velasco X."/>
        </authorList>
    </citation>
    <scope>NUCLEOTIDE SEQUENCE [LARGE SCALE GENOMIC DNA]</scope>
    <source>
        <strain evidence="1 2">P007</strain>
    </source>
</reference>